<accession>A0A1J4V9L2</accession>
<dbReference type="AlphaFoldDB" id="A0A1J4V9L2"/>
<dbReference type="EMBL" id="MNVO01000027">
    <property type="protein sequence ID" value="OIO32744.1"/>
    <property type="molecule type" value="Genomic_DNA"/>
</dbReference>
<reference evidence="1 2" key="1">
    <citation type="journal article" date="2016" name="Environ. Microbiol.">
        <title>Genomic resolution of a cold subsurface aquifer community provides metabolic insights for novel microbes adapted to high CO concentrations.</title>
        <authorList>
            <person name="Probst A.J."/>
            <person name="Castelle C.J."/>
            <person name="Singh A."/>
            <person name="Brown C.T."/>
            <person name="Anantharaman K."/>
            <person name="Sharon I."/>
            <person name="Hug L.A."/>
            <person name="Burstein D."/>
            <person name="Emerson J.B."/>
            <person name="Thomas B.C."/>
            <person name="Banfield J.F."/>
        </authorList>
    </citation>
    <scope>NUCLEOTIDE SEQUENCE [LARGE SCALE GENOMIC DNA]</scope>
    <source>
        <strain evidence="1">CG1_02_47_685</strain>
    </source>
</reference>
<evidence type="ECO:0000313" key="2">
    <source>
        <dbReference type="Proteomes" id="UP000183206"/>
    </source>
</evidence>
<dbReference type="Proteomes" id="UP000183206">
    <property type="component" value="Unassembled WGS sequence"/>
</dbReference>
<evidence type="ECO:0000313" key="1">
    <source>
        <dbReference type="EMBL" id="OIO32744.1"/>
    </source>
</evidence>
<sequence length="124" mass="14455">MKNRVANLILCAFLRKYFNASLFLINFQNRIKCQGVSNTLSSFVKMFFSCSTVDIISNFYLKRPLLSNETNGSLSEKIHGFWRVLAYIFKIDGRFASRFRDSPSLVTFHAFECKQRSDKDNFLL</sequence>
<protein>
    <submittedName>
        <fullName evidence="1">Uncharacterized protein</fullName>
    </submittedName>
</protein>
<gene>
    <name evidence="1" type="ORF">AUJ44_01590</name>
</gene>
<proteinExistence type="predicted"/>
<comment type="caution">
    <text evidence="1">The sequence shown here is derived from an EMBL/GenBank/DDBJ whole genome shotgun (WGS) entry which is preliminary data.</text>
</comment>
<name>A0A1J4V9L2_9BACT</name>
<organism evidence="1 2">
    <name type="scientific">Candidatus Nomurabacteria bacterium CG1_02_47_685</name>
    <dbReference type="NCBI Taxonomy" id="1805282"/>
    <lineage>
        <taxon>Bacteria</taxon>
        <taxon>Candidatus Nomuraibacteriota</taxon>
    </lineage>
</organism>
<dbReference type="STRING" id="1805282.AUJ44_01590"/>